<name>A0A6P1CTN9_9NOCA</name>
<organism evidence="2 3">
    <name type="scientific">Nocardia cyriacigeorgica</name>
    <dbReference type="NCBI Taxonomy" id="135487"/>
    <lineage>
        <taxon>Bacteria</taxon>
        <taxon>Bacillati</taxon>
        <taxon>Actinomycetota</taxon>
        <taxon>Actinomycetes</taxon>
        <taxon>Mycobacteriales</taxon>
        <taxon>Nocardiaceae</taxon>
        <taxon>Nocardia</taxon>
    </lineage>
</organism>
<evidence type="ECO:0000313" key="2">
    <source>
        <dbReference type="EMBL" id="NEW35908.1"/>
    </source>
</evidence>
<keyword evidence="1" id="KW-0472">Membrane</keyword>
<keyword evidence="1" id="KW-1133">Transmembrane helix</keyword>
<evidence type="ECO:0000256" key="1">
    <source>
        <dbReference type="SAM" id="Phobius"/>
    </source>
</evidence>
<dbReference type="RefSeq" id="WP_163847212.1">
    <property type="nucleotide sequence ID" value="NZ_JAAGVB010000056.1"/>
</dbReference>
<evidence type="ECO:0000313" key="3">
    <source>
        <dbReference type="Proteomes" id="UP000471166"/>
    </source>
</evidence>
<dbReference type="AlphaFoldDB" id="A0A6P1CTN9"/>
<accession>A0A6P1CTN9</accession>
<keyword evidence="1" id="KW-0812">Transmembrane</keyword>
<protein>
    <submittedName>
        <fullName evidence="2">Uncharacterized protein</fullName>
    </submittedName>
</protein>
<proteinExistence type="predicted"/>
<sequence>MDDDTTAGNRARALLDRLNEREWAHRPVVVLCRSAEFDDLARKGDDNGLHGAATVTLDPLDTGQPADYLTRFQHRVHAKHPAWDRLVTHLREHTDTPLAVTVRNPWMLGLSATVLHRIPQTALALLDCPTADAVRDGLFAGQIPAAIAGTDDTAKFRDYTSDNVEKWLRTLARHLEHRRDLGRNGTAIRLDEIWEIAGTNRIRLLHALVVILLGGLVFGLMSGLFAGLRNGLRTGLGIGLMAGLGAGLMTGLMVGLKVTADEQLAVGTDARRLIRNDLEALLARSALFGLGIGFATGVAAGLRPGLGTGLLAVFIAGMVLGLVSGRYLLALLLFKITADFPARPAAFLNWARNSGLLRVNATAY</sequence>
<dbReference type="EMBL" id="JAAGVB010000056">
    <property type="protein sequence ID" value="NEW35908.1"/>
    <property type="molecule type" value="Genomic_DNA"/>
</dbReference>
<feature type="transmembrane region" description="Helical" evidence="1">
    <location>
        <begin position="204"/>
        <end position="226"/>
    </location>
</feature>
<feature type="transmembrane region" description="Helical" evidence="1">
    <location>
        <begin position="281"/>
        <end position="302"/>
    </location>
</feature>
<feature type="transmembrane region" description="Helical" evidence="1">
    <location>
        <begin position="238"/>
        <end position="260"/>
    </location>
</feature>
<comment type="caution">
    <text evidence="2">The sequence shown here is derived from an EMBL/GenBank/DDBJ whole genome shotgun (WGS) entry which is preliminary data.</text>
</comment>
<gene>
    <name evidence="2" type="ORF">GV791_25560</name>
</gene>
<dbReference type="Proteomes" id="UP000471166">
    <property type="component" value="Unassembled WGS sequence"/>
</dbReference>
<feature type="transmembrane region" description="Helical" evidence="1">
    <location>
        <begin position="308"/>
        <end position="334"/>
    </location>
</feature>
<reference evidence="2 3" key="1">
    <citation type="submission" date="2020-01" db="EMBL/GenBank/DDBJ databases">
        <title>Genetics and antimicrobial susceptibilities of Nocardia species isolated from the soil; a comparison with species isolated from humans.</title>
        <authorList>
            <person name="Carrasco G."/>
            <person name="Monzon S."/>
            <person name="Sansegundo M."/>
            <person name="Garcia E."/>
            <person name="Garrido N."/>
            <person name="Medina M.J."/>
            <person name="Villalon P."/>
            <person name="Ramirez-Arocha A.C."/>
            <person name="Jimenez P."/>
            <person name="Cuesta I."/>
            <person name="Valdezate S."/>
        </authorList>
    </citation>
    <scope>NUCLEOTIDE SEQUENCE [LARGE SCALE GENOMIC DNA]</scope>
    <source>
        <strain evidence="2 3">CNM20110626</strain>
    </source>
</reference>